<dbReference type="AlphaFoldDB" id="A0A8J6CH71"/>
<dbReference type="InterPro" id="IPR032675">
    <property type="entry name" value="LRR_dom_sf"/>
</dbReference>
<protein>
    <recommendedName>
        <fullName evidence="10">G-protein coupled receptors family 1 profile domain-containing protein</fullName>
    </recommendedName>
</protein>
<feature type="domain" description="G-protein coupled receptors family 1 profile" evidence="10">
    <location>
        <begin position="64"/>
        <end position="369"/>
    </location>
</feature>
<dbReference type="GO" id="GO:0006913">
    <property type="term" value="P:nucleocytoplasmic transport"/>
    <property type="evidence" value="ECO:0007669"/>
    <property type="project" value="TreeGrafter"/>
</dbReference>
<dbReference type="InterPro" id="IPR017452">
    <property type="entry name" value="GPCR_Rhodpsn_7TM"/>
</dbReference>
<feature type="transmembrane region" description="Helical" evidence="9">
    <location>
        <begin position="86"/>
        <end position="109"/>
    </location>
</feature>
<feature type="transmembrane region" description="Helical" evidence="9">
    <location>
        <begin position="51"/>
        <end position="74"/>
    </location>
</feature>
<keyword evidence="4 9" id="KW-0812">Transmembrane</keyword>
<evidence type="ECO:0000256" key="2">
    <source>
        <dbReference type="ARBA" id="ARBA00022468"/>
    </source>
</evidence>
<dbReference type="GO" id="GO:0004930">
    <property type="term" value="F:G protein-coupled receptor activity"/>
    <property type="evidence" value="ECO:0007669"/>
    <property type="project" value="InterPro"/>
</dbReference>
<comment type="subcellular location">
    <subcellularLocation>
        <location evidence="1">Membrane</location>
    </subcellularLocation>
</comment>
<dbReference type="Proteomes" id="UP000751190">
    <property type="component" value="Unassembled WGS sequence"/>
</dbReference>
<organism evidence="11 12">
    <name type="scientific">Diacronema lutheri</name>
    <name type="common">Unicellular marine alga</name>
    <name type="synonym">Monochrysis lutheri</name>
    <dbReference type="NCBI Taxonomy" id="2081491"/>
    <lineage>
        <taxon>Eukaryota</taxon>
        <taxon>Haptista</taxon>
        <taxon>Haptophyta</taxon>
        <taxon>Pavlovophyceae</taxon>
        <taxon>Pavlovales</taxon>
        <taxon>Pavlovaceae</taxon>
        <taxon>Diacronema</taxon>
    </lineage>
</organism>
<feature type="transmembrane region" description="Helical" evidence="9">
    <location>
        <begin position="318"/>
        <end position="338"/>
    </location>
</feature>
<dbReference type="InterPro" id="IPR001611">
    <property type="entry name" value="Leu-rich_rpt"/>
</dbReference>
<dbReference type="Pfam" id="PF00001">
    <property type="entry name" value="7tm_1"/>
    <property type="match status" value="1"/>
</dbReference>
<keyword evidence="5" id="KW-0677">Repeat</keyword>
<dbReference type="SMART" id="SM00368">
    <property type="entry name" value="LRR_RI"/>
    <property type="match status" value="4"/>
</dbReference>
<dbReference type="GO" id="GO:0005634">
    <property type="term" value="C:nucleus"/>
    <property type="evidence" value="ECO:0007669"/>
    <property type="project" value="TreeGrafter"/>
</dbReference>
<evidence type="ECO:0000313" key="12">
    <source>
        <dbReference type="Proteomes" id="UP000751190"/>
    </source>
</evidence>
<keyword evidence="7 9" id="KW-0472">Membrane</keyword>
<reference evidence="11" key="1">
    <citation type="submission" date="2021-05" db="EMBL/GenBank/DDBJ databases">
        <title>The genome of the haptophyte Pavlova lutheri (Diacronema luteri, Pavlovales) - a model for lipid biosynthesis in eukaryotic algae.</title>
        <authorList>
            <person name="Hulatt C.J."/>
            <person name="Posewitz M.C."/>
        </authorList>
    </citation>
    <scope>NUCLEOTIDE SEQUENCE</scope>
    <source>
        <strain evidence="11">NIVA-4/92</strain>
    </source>
</reference>
<feature type="transmembrane region" description="Helical" evidence="9">
    <location>
        <begin position="220"/>
        <end position="243"/>
    </location>
</feature>
<keyword evidence="12" id="KW-1185">Reference proteome</keyword>
<dbReference type="GO" id="GO:0005096">
    <property type="term" value="F:GTPase activator activity"/>
    <property type="evidence" value="ECO:0007669"/>
    <property type="project" value="UniProtKB-KW"/>
</dbReference>
<sequence length="1043" mass="113942">MPYAPVLDFKGEELAQAARGEYPASERLGIAEARWLLIRAPLPDAIRVEYWRAWVFITAASSVASILVIALVLSRRRLREQPFNHFIVGLVVPDLIFSFACIFTCAKHVGYGDMWDGHGHYWCDLQSGYTLFGAVGSMWVNVLITREVSRLAACTRDMVTFKPTPIREIWKGLCLLFSATALFSAFVVFTYRVFPSFPSRSHAVRGLNCMPVEYDLPSRAFFYGVTMNVALFLPLALIGWFALRIWADTVHDDALEQGRAQRRIGGDVARMISRVVAMRRRSHDVVASGEPQSTTHDAWPAAVPLTVSVQAVAALTAYFMRLLLVIGVMWSPFFLIWMVQVPYYMLGGHLTWFSGSWAHLQGLVSAIVYLRKNDMRDELQLIISGGAGGWRLWQSHDVAQPRGSAHSAARHKAPRGTADWDELERRWPTAVTEVLPAQNIAIATINASRSGGHGAAAGDDGPEVVSLAAQVLALARSTRDAIHSREQLPMVVVPWETWARAGRIPSHAEGLAEPVLADGQHVVFISHRWWRDDHPDDEHGTKYAFIAQGVRRIAQLHSLPLERMAIWLDFACIDQVDPELQNAGIASLISYAVRSSYVLVPVEPSEISHASLKAAAHPMDINNYGERAWCRCEIFVFLCLAEMCDVDTSVYAFGALPPVGERRDSQHAHVLGNGSVGVDTLLGAAHCAPSATSSDASPSESDVGDAGAAAGQARPFWRSARAVRAQSDAIELGAVAHSGDPATAALPSARATHQRPSIWPRRQGGAARTLPADAAVNWNGGRDVIFKALHEAGSRTGNSARARFKSTELPSNGLLTIESDREHIRELERDIRRSFVRFKLLREKVLSASPARGHGHAFRLDHAMVRNEDVQLICRDVLLEPYARTLGTLSLQGNQIGAHGAATLMRSLVCVPGTPSLTALELSRNVDLGLAGVQAIALALSHESCTLRRLLLDRCALEPPAGYALARGLMGTRTLELLDVSGNRLSDASVVSLHESSIAGGRARITLVIDGNPLSRAVFQMAEVGHLSAAGLHGHRSSKYTHT</sequence>
<keyword evidence="6 9" id="KW-1133">Transmembrane helix</keyword>
<proteinExistence type="predicted"/>
<dbReference type="GO" id="GO:0048471">
    <property type="term" value="C:perinuclear region of cytoplasm"/>
    <property type="evidence" value="ECO:0007669"/>
    <property type="project" value="TreeGrafter"/>
</dbReference>
<dbReference type="InterPro" id="IPR000276">
    <property type="entry name" value="GPCR_Rhodpsn"/>
</dbReference>
<dbReference type="GO" id="GO:0031267">
    <property type="term" value="F:small GTPase binding"/>
    <property type="evidence" value="ECO:0007669"/>
    <property type="project" value="TreeGrafter"/>
</dbReference>
<dbReference type="EMBL" id="JAGTXO010000001">
    <property type="protein sequence ID" value="KAG8470856.1"/>
    <property type="molecule type" value="Genomic_DNA"/>
</dbReference>
<dbReference type="PROSITE" id="PS50262">
    <property type="entry name" value="G_PROTEIN_RECEP_F1_2"/>
    <property type="match status" value="1"/>
</dbReference>
<evidence type="ECO:0000256" key="5">
    <source>
        <dbReference type="ARBA" id="ARBA00022737"/>
    </source>
</evidence>
<dbReference type="Gene3D" id="3.80.10.10">
    <property type="entry name" value="Ribonuclease Inhibitor"/>
    <property type="match status" value="1"/>
</dbReference>
<dbReference type="GO" id="GO:0016020">
    <property type="term" value="C:membrane"/>
    <property type="evidence" value="ECO:0007669"/>
    <property type="project" value="UniProtKB-SubCell"/>
</dbReference>
<dbReference type="OrthoDB" id="120976at2759"/>
<evidence type="ECO:0000256" key="3">
    <source>
        <dbReference type="ARBA" id="ARBA00022614"/>
    </source>
</evidence>
<evidence type="ECO:0000259" key="10">
    <source>
        <dbReference type="PROSITE" id="PS50262"/>
    </source>
</evidence>
<name>A0A8J6CH71_DIALT</name>
<keyword evidence="2" id="KW-0343">GTPase activation</keyword>
<dbReference type="CDD" id="cd00637">
    <property type="entry name" value="7tm_classA_rhodopsin-like"/>
    <property type="match status" value="1"/>
</dbReference>
<feature type="region of interest" description="Disordered" evidence="8">
    <location>
        <begin position="689"/>
        <end position="710"/>
    </location>
</feature>
<dbReference type="PANTHER" id="PTHR24113">
    <property type="entry name" value="RAN GTPASE-ACTIVATING PROTEIN 1"/>
    <property type="match status" value="1"/>
</dbReference>
<gene>
    <name evidence="11" type="ORF">KFE25_009277</name>
</gene>
<evidence type="ECO:0000256" key="6">
    <source>
        <dbReference type="ARBA" id="ARBA00022989"/>
    </source>
</evidence>
<dbReference type="GO" id="GO:0005829">
    <property type="term" value="C:cytosol"/>
    <property type="evidence" value="ECO:0007669"/>
    <property type="project" value="TreeGrafter"/>
</dbReference>
<dbReference type="PANTHER" id="PTHR24113:SF12">
    <property type="entry name" value="RAN GTPASE-ACTIVATING PROTEIN 1"/>
    <property type="match status" value="1"/>
</dbReference>
<dbReference type="SUPFAM" id="SSF81321">
    <property type="entry name" value="Family A G protein-coupled receptor-like"/>
    <property type="match status" value="1"/>
</dbReference>
<evidence type="ECO:0000256" key="1">
    <source>
        <dbReference type="ARBA" id="ARBA00004370"/>
    </source>
</evidence>
<dbReference type="InterPro" id="IPR027038">
    <property type="entry name" value="RanGap"/>
</dbReference>
<evidence type="ECO:0000313" key="11">
    <source>
        <dbReference type="EMBL" id="KAG8470856.1"/>
    </source>
</evidence>
<evidence type="ECO:0000256" key="7">
    <source>
        <dbReference type="ARBA" id="ARBA00023136"/>
    </source>
</evidence>
<evidence type="ECO:0000256" key="4">
    <source>
        <dbReference type="ARBA" id="ARBA00022692"/>
    </source>
</evidence>
<keyword evidence="3" id="KW-0433">Leucine-rich repeat</keyword>
<feature type="transmembrane region" description="Helical" evidence="9">
    <location>
        <begin position="169"/>
        <end position="191"/>
    </location>
</feature>
<comment type="caution">
    <text evidence="11">The sequence shown here is derived from an EMBL/GenBank/DDBJ whole genome shotgun (WGS) entry which is preliminary data.</text>
</comment>
<evidence type="ECO:0000256" key="9">
    <source>
        <dbReference type="SAM" id="Phobius"/>
    </source>
</evidence>
<accession>A0A8J6CH71</accession>
<feature type="transmembrane region" description="Helical" evidence="9">
    <location>
        <begin position="129"/>
        <end position="148"/>
    </location>
</feature>
<evidence type="ECO:0000256" key="8">
    <source>
        <dbReference type="SAM" id="MobiDB-lite"/>
    </source>
</evidence>
<dbReference type="SUPFAM" id="SSF52047">
    <property type="entry name" value="RNI-like"/>
    <property type="match status" value="1"/>
</dbReference>
<dbReference type="Pfam" id="PF13516">
    <property type="entry name" value="LRR_6"/>
    <property type="match status" value="1"/>
</dbReference>
<dbReference type="Gene3D" id="1.20.1070.10">
    <property type="entry name" value="Rhodopsin 7-helix transmembrane proteins"/>
    <property type="match status" value="1"/>
</dbReference>